<dbReference type="InterPro" id="IPR046373">
    <property type="entry name" value="Acyl-CoA_Oxase/DH_mid-dom_sf"/>
</dbReference>
<dbReference type="PANTHER" id="PTHR43884">
    <property type="entry name" value="ACYL-COA DEHYDROGENASE"/>
    <property type="match status" value="1"/>
</dbReference>
<evidence type="ECO:0000256" key="1">
    <source>
        <dbReference type="ARBA" id="ARBA00001974"/>
    </source>
</evidence>
<sequence length="410" mass="41016">MSTYSATTVSATTAPATGAATDEAEQLRAELRAVARDLLASGAAPSAGTPSAGERKDDGEADWAQLAEAGWLGLEVPEQLDGAGVTFAETAVVCQELGRAAVRAPYLGTAVLGAGVLLAAEPCAGRDELLGALASGAPRLAVALPTGDAALGARAAAVSFRLAGGAGGATTLDGRADFVPDAAGADTLLVPALDEAGAPVVVRLDPAQPGLEVTETPVLDVSRGVGSVAAAGAVVDPGAVWPLVGDGWSALRLLHARAALAVACDALGVAEAMMETTVAYVGVRQQFGRPIGSFQAVKHGCADMFIQVSVGRGLVADAVRALASVGQDVGGATAPDLAEDLAAVETAVSRAKSYVGAAAVDVAGKAMQLHGGIGYTWESGVHRYLKRAALSRSLFGSPAAHRARLARRFD</sequence>
<dbReference type="Pfam" id="PF02771">
    <property type="entry name" value="Acyl-CoA_dh_N"/>
    <property type="match status" value="1"/>
</dbReference>
<dbReference type="SUPFAM" id="SSF47203">
    <property type="entry name" value="Acyl-CoA dehydrogenase C-terminal domain-like"/>
    <property type="match status" value="1"/>
</dbReference>
<dbReference type="Pfam" id="PF00441">
    <property type="entry name" value="Acyl-CoA_dh_1"/>
    <property type="match status" value="1"/>
</dbReference>
<accession>A0A937UM28</accession>
<dbReference type="InterPro" id="IPR037069">
    <property type="entry name" value="AcylCoA_DH/ox_N_sf"/>
</dbReference>
<feature type="region of interest" description="Disordered" evidence="6">
    <location>
        <begin position="40"/>
        <end position="59"/>
    </location>
</feature>
<gene>
    <name evidence="9" type="ORF">I7412_05530</name>
</gene>
<dbReference type="Proteomes" id="UP000604475">
    <property type="component" value="Unassembled WGS sequence"/>
</dbReference>
<evidence type="ECO:0000259" key="8">
    <source>
        <dbReference type="Pfam" id="PF02771"/>
    </source>
</evidence>
<keyword evidence="5" id="KW-0560">Oxidoreductase</keyword>
<dbReference type="InterPro" id="IPR036250">
    <property type="entry name" value="AcylCo_DH-like_C"/>
</dbReference>
<reference evidence="9" key="1">
    <citation type="submission" date="2020-12" db="EMBL/GenBank/DDBJ databases">
        <title>Genomic characterization of non-nitrogen-fixing Frankia strains.</title>
        <authorList>
            <person name="Carlos-Shanley C."/>
            <person name="Guerra T."/>
            <person name="Hahn D."/>
        </authorList>
    </citation>
    <scope>NUCLEOTIDE SEQUENCE</scope>
    <source>
        <strain evidence="9">CN6</strain>
    </source>
</reference>
<keyword evidence="4" id="KW-0274">FAD</keyword>
<dbReference type="Gene3D" id="1.10.540.10">
    <property type="entry name" value="Acyl-CoA dehydrogenase/oxidase, N-terminal domain"/>
    <property type="match status" value="1"/>
</dbReference>
<name>A0A937UM28_9ACTN</name>
<protein>
    <submittedName>
        <fullName evidence="9">Acyl-CoA/acyl-ACP dehydrogenase</fullName>
    </submittedName>
</protein>
<dbReference type="SUPFAM" id="SSF56645">
    <property type="entry name" value="Acyl-CoA dehydrogenase NM domain-like"/>
    <property type="match status" value="1"/>
</dbReference>
<dbReference type="InterPro" id="IPR013786">
    <property type="entry name" value="AcylCoA_DH/ox_N"/>
</dbReference>
<evidence type="ECO:0000259" key="7">
    <source>
        <dbReference type="Pfam" id="PF00441"/>
    </source>
</evidence>
<evidence type="ECO:0000313" key="10">
    <source>
        <dbReference type="Proteomes" id="UP000604475"/>
    </source>
</evidence>
<dbReference type="InterPro" id="IPR009075">
    <property type="entry name" value="AcylCo_DH/oxidase_C"/>
</dbReference>
<evidence type="ECO:0000313" key="9">
    <source>
        <dbReference type="EMBL" id="MBL7626638.1"/>
    </source>
</evidence>
<dbReference type="RefSeq" id="WP_203010170.1">
    <property type="nucleotide sequence ID" value="NZ_JADWYU010000100.1"/>
</dbReference>
<keyword evidence="10" id="KW-1185">Reference proteome</keyword>
<dbReference type="Gene3D" id="2.40.110.10">
    <property type="entry name" value="Butyryl-CoA Dehydrogenase, subunit A, domain 2"/>
    <property type="match status" value="1"/>
</dbReference>
<comment type="caution">
    <text evidence="9">The sequence shown here is derived from an EMBL/GenBank/DDBJ whole genome shotgun (WGS) entry which is preliminary data.</text>
</comment>
<dbReference type="PANTHER" id="PTHR43884:SF20">
    <property type="entry name" value="ACYL-COA DEHYDROGENASE FADE28"/>
    <property type="match status" value="1"/>
</dbReference>
<proteinExistence type="inferred from homology"/>
<organism evidence="9 10">
    <name type="scientific">Frankia nepalensis</name>
    <dbReference type="NCBI Taxonomy" id="1836974"/>
    <lineage>
        <taxon>Bacteria</taxon>
        <taxon>Bacillati</taxon>
        <taxon>Actinomycetota</taxon>
        <taxon>Actinomycetes</taxon>
        <taxon>Frankiales</taxon>
        <taxon>Frankiaceae</taxon>
        <taxon>Frankia</taxon>
    </lineage>
</organism>
<evidence type="ECO:0000256" key="2">
    <source>
        <dbReference type="ARBA" id="ARBA00009347"/>
    </source>
</evidence>
<dbReference type="EMBL" id="JAEACQ010000145">
    <property type="protein sequence ID" value="MBL7626638.1"/>
    <property type="molecule type" value="Genomic_DNA"/>
</dbReference>
<dbReference type="InterPro" id="IPR009100">
    <property type="entry name" value="AcylCoA_DH/oxidase_NM_dom_sf"/>
</dbReference>
<dbReference type="GO" id="GO:0050660">
    <property type="term" value="F:flavin adenine dinucleotide binding"/>
    <property type="evidence" value="ECO:0007669"/>
    <property type="project" value="InterPro"/>
</dbReference>
<comment type="cofactor">
    <cofactor evidence="1">
        <name>FAD</name>
        <dbReference type="ChEBI" id="CHEBI:57692"/>
    </cofactor>
</comment>
<feature type="domain" description="Acyl-CoA dehydrogenase/oxidase C-terminal" evidence="7">
    <location>
        <begin position="245"/>
        <end position="408"/>
    </location>
</feature>
<evidence type="ECO:0000256" key="3">
    <source>
        <dbReference type="ARBA" id="ARBA00022630"/>
    </source>
</evidence>
<keyword evidence="3" id="KW-0285">Flavoprotein</keyword>
<feature type="compositionally biased region" description="Low complexity" evidence="6">
    <location>
        <begin position="1"/>
        <end position="21"/>
    </location>
</feature>
<feature type="region of interest" description="Disordered" evidence="6">
    <location>
        <begin position="1"/>
        <end position="24"/>
    </location>
</feature>
<comment type="similarity">
    <text evidence="2">Belongs to the acyl-CoA dehydrogenase family.</text>
</comment>
<evidence type="ECO:0000256" key="4">
    <source>
        <dbReference type="ARBA" id="ARBA00022827"/>
    </source>
</evidence>
<feature type="domain" description="Acyl-CoA dehydrogenase/oxidase N-terminal" evidence="8">
    <location>
        <begin position="21"/>
        <end position="136"/>
    </location>
</feature>
<dbReference type="GO" id="GO:0003995">
    <property type="term" value="F:acyl-CoA dehydrogenase activity"/>
    <property type="evidence" value="ECO:0007669"/>
    <property type="project" value="TreeGrafter"/>
</dbReference>
<evidence type="ECO:0000256" key="5">
    <source>
        <dbReference type="ARBA" id="ARBA00023002"/>
    </source>
</evidence>
<dbReference type="AlphaFoldDB" id="A0A937UM28"/>
<dbReference type="Gene3D" id="1.20.140.10">
    <property type="entry name" value="Butyryl-CoA Dehydrogenase, subunit A, domain 3"/>
    <property type="match status" value="1"/>
</dbReference>
<feature type="compositionally biased region" description="Low complexity" evidence="6">
    <location>
        <begin position="40"/>
        <end position="52"/>
    </location>
</feature>
<evidence type="ECO:0000256" key="6">
    <source>
        <dbReference type="SAM" id="MobiDB-lite"/>
    </source>
</evidence>